<keyword evidence="1" id="KW-0560">Oxidoreductase</keyword>
<reference evidence="2" key="1">
    <citation type="submission" date="2018-05" db="EMBL/GenBank/DDBJ databases">
        <title>Genome Sequencing of selected type strains of the family Eggerthellaceae.</title>
        <authorList>
            <person name="Danylec N."/>
            <person name="Stoll D.A."/>
            <person name="Doetsch A."/>
            <person name="Huch M."/>
        </authorList>
    </citation>
    <scope>NUCLEOTIDE SEQUENCE [LARGE SCALE GENOMIC DNA]</scope>
    <source>
        <strain evidence="2">DSM 17537</strain>
    </source>
</reference>
<proteinExistence type="predicted"/>
<dbReference type="EMBL" id="QICB01000006">
    <property type="protein sequence ID" value="RNL19178.1"/>
    <property type="molecule type" value="Genomic_DNA"/>
</dbReference>
<name>A0A3N0ADX0_9ACTN</name>
<dbReference type="Gene3D" id="3.20.20.70">
    <property type="entry name" value="Aldolase class I"/>
    <property type="match status" value="1"/>
</dbReference>
<dbReference type="Proteomes" id="UP000267368">
    <property type="component" value="Unassembled WGS sequence"/>
</dbReference>
<protein>
    <submittedName>
        <fullName evidence="1">Dioxygenase</fullName>
    </submittedName>
</protein>
<gene>
    <name evidence="1" type="ORF">DMP07_07490</name>
</gene>
<accession>A0A3N0ADX0</accession>
<sequence length="229" mass="24095">MPQTDPFVVEGTLRNVGIQVPEAIEQCSGISLYGHCVKSLIFSTDIAIIRNSNAGAVLAVYPFTCQPAITQALLSAAEMPVLTGVGGAVTTGQRAIDLAVHSDMQGVAGVVVNASTDPNTIARMAERVDVPIVVTVTKLDAMAFDQIAAGARIVNVAAAKETPRVVADIRRAFPAMPIMASGGSTDESILSTIDAGANAISWTPPTLQELERRIMDRHRQKNDLTFVAA</sequence>
<dbReference type="InterPro" id="IPR013785">
    <property type="entry name" value="Aldolase_TIM"/>
</dbReference>
<keyword evidence="2" id="KW-1185">Reference proteome</keyword>
<dbReference type="AlphaFoldDB" id="A0A3N0ADX0"/>
<evidence type="ECO:0000313" key="1">
    <source>
        <dbReference type="EMBL" id="RNL19178.1"/>
    </source>
</evidence>
<dbReference type="SUPFAM" id="SSF51412">
    <property type="entry name" value="Inosine monophosphate dehydrogenase (IMPDH)"/>
    <property type="match status" value="1"/>
</dbReference>
<dbReference type="OrthoDB" id="3183686at2"/>
<comment type="caution">
    <text evidence="1">The sequence shown here is derived from an EMBL/GenBank/DDBJ whole genome shotgun (WGS) entry which is preliminary data.</text>
</comment>
<evidence type="ECO:0000313" key="2">
    <source>
        <dbReference type="Proteomes" id="UP000267368"/>
    </source>
</evidence>
<organism evidence="1 2">
    <name type="scientific">Slackia faecicanis</name>
    <dbReference type="NCBI Taxonomy" id="255723"/>
    <lineage>
        <taxon>Bacteria</taxon>
        <taxon>Bacillati</taxon>
        <taxon>Actinomycetota</taxon>
        <taxon>Coriobacteriia</taxon>
        <taxon>Eggerthellales</taxon>
        <taxon>Eggerthellaceae</taxon>
        <taxon>Slackia</taxon>
    </lineage>
</organism>
<keyword evidence="1" id="KW-0223">Dioxygenase</keyword>
<dbReference type="GO" id="GO:0051213">
    <property type="term" value="F:dioxygenase activity"/>
    <property type="evidence" value="ECO:0007669"/>
    <property type="project" value="UniProtKB-KW"/>
</dbReference>